<feature type="region of interest" description="Disordered" evidence="1">
    <location>
        <begin position="1234"/>
        <end position="1709"/>
    </location>
</feature>
<feature type="compositionally biased region" description="Basic and acidic residues" evidence="1">
    <location>
        <begin position="5583"/>
        <end position="5597"/>
    </location>
</feature>
<feature type="compositionally biased region" description="Basic and acidic residues" evidence="1">
    <location>
        <begin position="5796"/>
        <end position="5810"/>
    </location>
</feature>
<feature type="compositionally biased region" description="Low complexity" evidence="1">
    <location>
        <begin position="5257"/>
        <end position="5269"/>
    </location>
</feature>
<feature type="compositionally biased region" description="Acidic residues" evidence="1">
    <location>
        <begin position="3576"/>
        <end position="3585"/>
    </location>
</feature>
<feature type="compositionally biased region" description="Low complexity" evidence="1">
    <location>
        <begin position="3294"/>
        <end position="3306"/>
    </location>
</feature>
<feature type="compositionally biased region" description="Basic and acidic residues" evidence="1">
    <location>
        <begin position="1059"/>
        <end position="1071"/>
    </location>
</feature>
<feature type="region of interest" description="Disordered" evidence="1">
    <location>
        <begin position="4952"/>
        <end position="4982"/>
    </location>
</feature>
<feature type="compositionally biased region" description="Low complexity" evidence="1">
    <location>
        <begin position="4242"/>
        <end position="4255"/>
    </location>
</feature>
<feature type="compositionally biased region" description="Low complexity" evidence="1">
    <location>
        <begin position="6585"/>
        <end position="6604"/>
    </location>
</feature>
<feature type="compositionally biased region" description="Polar residues" evidence="1">
    <location>
        <begin position="2037"/>
        <end position="2047"/>
    </location>
</feature>
<feature type="compositionally biased region" description="Basic residues" evidence="1">
    <location>
        <begin position="1320"/>
        <end position="1330"/>
    </location>
</feature>
<proteinExistence type="predicted"/>
<feature type="compositionally biased region" description="Low complexity" evidence="1">
    <location>
        <begin position="101"/>
        <end position="112"/>
    </location>
</feature>
<feature type="compositionally biased region" description="Basic and acidic residues" evidence="1">
    <location>
        <begin position="1"/>
        <end position="12"/>
    </location>
</feature>
<feature type="compositionally biased region" description="Polar residues" evidence="1">
    <location>
        <begin position="2008"/>
        <end position="2022"/>
    </location>
</feature>
<feature type="compositionally biased region" description="Low complexity" evidence="1">
    <location>
        <begin position="3826"/>
        <end position="3837"/>
    </location>
</feature>
<feature type="compositionally biased region" description="Basic residues" evidence="1">
    <location>
        <begin position="5864"/>
        <end position="5877"/>
    </location>
</feature>
<feature type="compositionally biased region" description="Polar residues" evidence="1">
    <location>
        <begin position="4727"/>
        <end position="4743"/>
    </location>
</feature>
<feature type="compositionally biased region" description="Low complexity" evidence="1">
    <location>
        <begin position="2429"/>
        <end position="2439"/>
    </location>
</feature>
<feature type="compositionally biased region" description="Basic and acidic residues" evidence="1">
    <location>
        <begin position="189"/>
        <end position="199"/>
    </location>
</feature>
<feature type="compositionally biased region" description="Basic and acidic residues" evidence="1">
    <location>
        <begin position="2501"/>
        <end position="2513"/>
    </location>
</feature>
<dbReference type="InterPro" id="IPR053268">
    <property type="entry name" value="Woronin_anchor"/>
</dbReference>
<feature type="compositionally biased region" description="Acidic residues" evidence="1">
    <location>
        <begin position="1408"/>
        <end position="1420"/>
    </location>
</feature>
<feature type="compositionally biased region" description="Basic residues" evidence="1">
    <location>
        <begin position="2324"/>
        <end position="2335"/>
    </location>
</feature>
<feature type="compositionally biased region" description="Basic and acidic residues" evidence="1">
    <location>
        <begin position="3799"/>
        <end position="3816"/>
    </location>
</feature>
<feature type="compositionally biased region" description="Polar residues" evidence="1">
    <location>
        <begin position="6332"/>
        <end position="6341"/>
    </location>
</feature>
<gene>
    <name evidence="2" type="ORF">J7T54_006021</name>
</gene>
<feature type="region of interest" description="Disordered" evidence="1">
    <location>
        <begin position="3624"/>
        <end position="4418"/>
    </location>
</feature>
<feature type="compositionally biased region" description="Basic and acidic residues" evidence="1">
    <location>
        <begin position="1799"/>
        <end position="1810"/>
    </location>
</feature>
<feature type="region of interest" description="Disordered" evidence="1">
    <location>
        <begin position="5669"/>
        <end position="6678"/>
    </location>
</feature>
<feature type="region of interest" description="Disordered" evidence="1">
    <location>
        <begin position="4994"/>
        <end position="5610"/>
    </location>
</feature>
<name>A0A9Q0BH44_9HYPO</name>
<feature type="compositionally biased region" description="Low complexity" evidence="1">
    <location>
        <begin position="1397"/>
        <end position="1407"/>
    </location>
</feature>
<feature type="compositionally biased region" description="Basic residues" evidence="1">
    <location>
        <begin position="5569"/>
        <end position="5579"/>
    </location>
</feature>
<feature type="compositionally biased region" description="Low complexity" evidence="1">
    <location>
        <begin position="6171"/>
        <end position="6191"/>
    </location>
</feature>
<feature type="compositionally biased region" description="Basic and acidic residues" evidence="1">
    <location>
        <begin position="6193"/>
        <end position="6231"/>
    </location>
</feature>
<feature type="compositionally biased region" description="Basic and acidic residues" evidence="1">
    <location>
        <begin position="1620"/>
        <end position="1635"/>
    </location>
</feature>
<feature type="compositionally biased region" description="Basic and acidic residues" evidence="1">
    <location>
        <begin position="6417"/>
        <end position="6429"/>
    </location>
</feature>
<feature type="compositionally biased region" description="Basic and acidic residues" evidence="1">
    <location>
        <begin position="1934"/>
        <end position="1943"/>
    </location>
</feature>
<feature type="compositionally biased region" description="Polar residues" evidence="1">
    <location>
        <begin position="4069"/>
        <end position="4092"/>
    </location>
</feature>
<feature type="region of interest" description="Disordered" evidence="1">
    <location>
        <begin position="862"/>
        <end position="957"/>
    </location>
</feature>
<feature type="compositionally biased region" description="Acidic residues" evidence="1">
    <location>
        <begin position="793"/>
        <end position="802"/>
    </location>
</feature>
<feature type="compositionally biased region" description="Basic and acidic residues" evidence="1">
    <location>
        <begin position="4114"/>
        <end position="4129"/>
    </location>
</feature>
<feature type="compositionally biased region" description="Polar residues" evidence="1">
    <location>
        <begin position="350"/>
        <end position="363"/>
    </location>
</feature>
<feature type="compositionally biased region" description="Low complexity" evidence="1">
    <location>
        <begin position="4290"/>
        <end position="4304"/>
    </location>
</feature>
<evidence type="ECO:0008006" key="4">
    <source>
        <dbReference type="Google" id="ProtNLM"/>
    </source>
</evidence>
<feature type="compositionally biased region" description="Basic and acidic residues" evidence="1">
    <location>
        <begin position="5242"/>
        <end position="5256"/>
    </location>
</feature>
<feature type="compositionally biased region" description="Basic and acidic residues" evidence="1">
    <location>
        <begin position="1298"/>
        <end position="1308"/>
    </location>
</feature>
<feature type="compositionally biased region" description="Basic and acidic residues" evidence="1">
    <location>
        <begin position="1461"/>
        <end position="1475"/>
    </location>
</feature>
<feature type="compositionally biased region" description="Low complexity" evidence="1">
    <location>
        <begin position="4318"/>
        <end position="4327"/>
    </location>
</feature>
<evidence type="ECO:0000313" key="2">
    <source>
        <dbReference type="EMBL" id="KAI6785687.1"/>
    </source>
</evidence>
<feature type="compositionally biased region" description="Polar residues" evidence="1">
    <location>
        <begin position="3227"/>
        <end position="3237"/>
    </location>
</feature>
<feature type="compositionally biased region" description="Low complexity" evidence="1">
    <location>
        <begin position="2296"/>
        <end position="2316"/>
    </location>
</feature>
<feature type="compositionally biased region" description="Basic and acidic residues" evidence="1">
    <location>
        <begin position="1879"/>
        <end position="1897"/>
    </location>
</feature>
<evidence type="ECO:0000256" key="1">
    <source>
        <dbReference type="SAM" id="MobiDB-lite"/>
    </source>
</evidence>
<protein>
    <recommendedName>
        <fullName evidence="4">Involucrin repeat protein</fullName>
    </recommendedName>
</protein>
<dbReference type="Proteomes" id="UP001055219">
    <property type="component" value="Unassembled WGS sequence"/>
</dbReference>
<feature type="region of interest" description="Disordered" evidence="1">
    <location>
        <begin position="789"/>
        <end position="808"/>
    </location>
</feature>
<feature type="compositionally biased region" description="Basic residues" evidence="1">
    <location>
        <begin position="4874"/>
        <end position="4885"/>
    </location>
</feature>
<feature type="compositionally biased region" description="Low complexity" evidence="1">
    <location>
        <begin position="3758"/>
        <end position="3770"/>
    </location>
</feature>
<feature type="region of interest" description="Disordered" evidence="1">
    <location>
        <begin position="465"/>
        <end position="781"/>
    </location>
</feature>
<feature type="compositionally biased region" description="Low complexity" evidence="1">
    <location>
        <begin position="2078"/>
        <end position="2089"/>
    </location>
</feature>
<feature type="compositionally biased region" description="Basic and acidic residues" evidence="1">
    <location>
        <begin position="5035"/>
        <end position="5044"/>
    </location>
</feature>
<dbReference type="EMBL" id="JAGIXG020000001">
    <property type="protein sequence ID" value="KAI6785687.1"/>
    <property type="molecule type" value="Genomic_DNA"/>
</dbReference>
<dbReference type="PANTHER" id="PTHR40641">
    <property type="entry name" value="INVOLUCRIN REPEAT PROTEIN (AFU_ORTHOLOGUE AFUA_2G08060)"/>
    <property type="match status" value="1"/>
</dbReference>
<feature type="compositionally biased region" description="Polar residues" evidence="1">
    <location>
        <begin position="247"/>
        <end position="265"/>
    </location>
</feature>
<feature type="region of interest" description="Disordered" evidence="1">
    <location>
        <begin position="6684"/>
        <end position="6703"/>
    </location>
</feature>
<feature type="compositionally biased region" description="Basic and acidic residues" evidence="1">
    <location>
        <begin position="468"/>
        <end position="479"/>
    </location>
</feature>
<feature type="compositionally biased region" description="Low complexity" evidence="1">
    <location>
        <begin position="3091"/>
        <end position="3113"/>
    </location>
</feature>
<feature type="compositionally biased region" description="Polar residues" evidence="1">
    <location>
        <begin position="1821"/>
        <end position="1833"/>
    </location>
</feature>
<feature type="compositionally biased region" description="Polar residues" evidence="1">
    <location>
        <begin position="60"/>
        <end position="75"/>
    </location>
</feature>
<feature type="compositionally biased region" description="Polar residues" evidence="1">
    <location>
        <begin position="2974"/>
        <end position="2987"/>
    </location>
</feature>
<feature type="region of interest" description="Disordered" evidence="1">
    <location>
        <begin position="6713"/>
        <end position="6737"/>
    </location>
</feature>
<feature type="compositionally biased region" description="Basic residues" evidence="1">
    <location>
        <begin position="2935"/>
        <end position="2944"/>
    </location>
</feature>
<feature type="compositionally biased region" description="Low complexity" evidence="1">
    <location>
        <begin position="4586"/>
        <end position="4597"/>
    </location>
</feature>
<feature type="compositionally biased region" description="Basic and acidic residues" evidence="1">
    <location>
        <begin position="1736"/>
        <end position="1754"/>
    </location>
</feature>
<feature type="region of interest" description="Disordered" evidence="1">
    <location>
        <begin position="981"/>
        <end position="1221"/>
    </location>
</feature>
<feature type="compositionally biased region" description="Basic and acidic residues" evidence="1">
    <location>
        <begin position="981"/>
        <end position="996"/>
    </location>
</feature>
<feature type="region of interest" description="Disordered" evidence="1">
    <location>
        <begin position="4874"/>
        <end position="4915"/>
    </location>
</feature>
<feature type="compositionally biased region" description="Low complexity" evidence="1">
    <location>
        <begin position="3314"/>
        <end position="3328"/>
    </location>
</feature>
<feature type="compositionally biased region" description="Low complexity" evidence="1">
    <location>
        <begin position="6313"/>
        <end position="6323"/>
    </location>
</feature>
<feature type="compositionally biased region" description="Polar residues" evidence="1">
    <location>
        <begin position="5948"/>
        <end position="5963"/>
    </location>
</feature>
<feature type="compositionally biased region" description="Basic and acidic residues" evidence="1">
    <location>
        <begin position="2855"/>
        <end position="2864"/>
    </location>
</feature>
<feature type="compositionally biased region" description="Basic and acidic residues" evidence="1">
    <location>
        <begin position="4523"/>
        <end position="4537"/>
    </location>
</feature>
<feature type="compositionally biased region" description="Acidic residues" evidence="1">
    <location>
        <begin position="4845"/>
        <end position="4859"/>
    </location>
</feature>
<feature type="compositionally biased region" description="Basic and acidic residues" evidence="1">
    <location>
        <begin position="6065"/>
        <end position="6076"/>
    </location>
</feature>
<feature type="compositionally biased region" description="Basic and acidic residues" evidence="1">
    <location>
        <begin position="2350"/>
        <end position="2359"/>
    </location>
</feature>
<reference evidence="2" key="2">
    <citation type="submission" date="2022-07" db="EMBL/GenBank/DDBJ databases">
        <authorList>
            <person name="Goncalves M.F.M."/>
            <person name="Hilario S."/>
            <person name="Van De Peer Y."/>
            <person name="Esteves A.C."/>
            <person name="Alves A."/>
        </authorList>
    </citation>
    <scope>NUCLEOTIDE SEQUENCE</scope>
    <source>
        <strain evidence="2">MUM 19.33</strain>
    </source>
</reference>
<feature type="compositionally biased region" description="Basic and acidic residues" evidence="1">
    <location>
        <begin position="6640"/>
        <end position="6649"/>
    </location>
</feature>
<comment type="caution">
    <text evidence="2">The sequence shown here is derived from an EMBL/GenBank/DDBJ whole genome shotgun (WGS) entry which is preliminary data.</text>
</comment>
<evidence type="ECO:0000313" key="3">
    <source>
        <dbReference type="Proteomes" id="UP001055219"/>
    </source>
</evidence>
<feature type="compositionally biased region" description="Pro residues" evidence="1">
    <location>
        <begin position="6664"/>
        <end position="6674"/>
    </location>
</feature>
<feature type="compositionally biased region" description="Low complexity" evidence="1">
    <location>
        <begin position="4774"/>
        <end position="4783"/>
    </location>
</feature>
<feature type="compositionally biased region" description="Low complexity" evidence="1">
    <location>
        <begin position="4653"/>
        <end position="4665"/>
    </location>
</feature>
<feature type="compositionally biased region" description="Low complexity" evidence="1">
    <location>
        <begin position="3262"/>
        <end position="3271"/>
    </location>
</feature>
<feature type="region of interest" description="Disordered" evidence="1">
    <location>
        <begin position="4451"/>
        <end position="4859"/>
    </location>
</feature>
<dbReference type="GeneID" id="75832504"/>
<feature type="compositionally biased region" description="Acidic residues" evidence="1">
    <location>
        <begin position="379"/>
        <end position="400"/>
    </location>
</feature>
<feature type="compositionally biased region" description="Pro residues" evidence="1">
    <location>
        <begin position="1200"/>
        <end position="1210"/>
    </location>
</feature>
<sequence length="7200" mass="770904">MDDSRRRSPESSRRRRRAERQASPERVVPPSATRSFYNTGTPQYESASYYSTTHDDRGGQPSQYYSQTAGESSTRAPGGAAPAETARHNHIPSYHRDRAYSSSSGSSSTSSSLLDISRRYPEVPKPRGLGGVFNTFFRTPSEHRRLRRRRSGKAKRRARVLYFGNSSSSSVNSDLAYGTGYIPRRKSSRDFTARHDRPSQHGHSSSLPSASGPSTGIAAGAATAAAAGTAAYAATQASSSHHHRPQAPSQYLPSHGHSQSFSHPPTQHEAETSYAAPLAATAAAGAAGGLAAEYYDVNNQFVPKAPTPRRRKTDDEIMAIGRQLSDLAKASNDDDMRRAGLSRPSGLVSAATQYSNYQNSKPGTKSRGLGGSKMRVDSSADDSDWESASDDSDSESDDSADSSMAYGTVVSQAIRPTLAAATGAVTGAAMTAAAGRMADRKSSVVDPHLFGPVNSLRGMINTPCGFGEDGKPLKRDPRPLTRSSTEPLGPMRTVYPVATSDPSRFDASLQRELPQRSRPAPVPLQQPVPRQTVSPKVYDAEKLEDVTSRDAKPPKESSDSKNWIGAAAVGAAAAAAGTALVSGRKDDPSDRKEAREVADVDRRERERRSERGEKREKERVREKESEKEREKEKRREKDRDKDRGNDKERKSKRDSRSSVYDDKDKEKERKRSSRHDDRSDVSRKHRDRAVEEDPTRESYRRRDKYEPADGRSEVSRSSRRSSRKHDENVPDAYRGTPLPTKAGSEETTETERATQKSTIDPFQYQVHDTDPPLGASARPLTPSVVVVDREPIFDDSDPDFPEIDGGRLSRRDSFEIEKMVEEYKKHSTPEEQQAAKDYVTSKAAHAVAPVSAAVMAGAIMTEASRSESRRRCEGPPESRSRSRSRRGRDTVQDEADQYYREQETARKIASDEARNRSVTLEKSVMDKWDKDDDGDIADPPTIVTPPQMKQHTQDQYGEHNADVRIDNVFSPSELARFRAEYGGSDYRHEQSTERARPLLNLVYPTPASSRKTTPGIEVEEEKDQPDDRSINEHGKGRDVRDRDYTDSSSKSDVSIGKRRKDEDRDDNRSSKSEVGVSSRRRRTRDIEDDTAQSDIGPTVVVGPNGEIMTVPAKSVSWGENQYKVVTPEPRDDRELGDDRGLSRPSLDKTSAWGAAAAAMAGSSIEPDNEPRIVVESPKDIDPSSSRSIHAYRVEDDHGAPPVPGPKPSSPSPEQMPGTFADDIEFAATLAAGLKDTGFDPNIVIDDPTYRRRDSPPGTNEINGNGLYRPAYAETVSDLASREPQTGPAEPGFVLGEVETPKDEIKPTESIENATSPTSKLSKKEKKRREKLQKQLADEAAESSSARDVPAEEPEPFAEVPDPAPVVEDEPPVKLSKKERRKREKEAKEAREAEDEAAAAASSAKETEVYAEPEPVSEAEVENGTWPDSSNRKSMDRRSRDLDDFDSSRVSVPIDSFADFASSRDLRSTDDLDEPRKAKKKSKSLYNSPTTAPIDHSYSVDDLSLSKDKNGDGVDEDLKKHKKKSKRESGLDESSRSYSVDDLSKAGRGGDNWKEPKEHRRRHKRESSGYDSPSRRDSGAYDSPSRSAAPSEVGSETSRRSRKSKRRSGTAEDFYEYGEGPPDKDRTRDLFEDRDVSSVVSESRGDDRKSSRRSYRYEDDDDAKSVASAPGGRKAELSKKRSSGGLFSSIFKRDDDKSKSQSFLGNAGTLGAGVGLAGVAGYAAASTLSRLNANDALSEKKDPSQEITEWSRDVDLDPDVVARAIKPAIDPQYGDLLPLPPSEPGSPVKAPEELPSLPDSRPDTPPEERNTKQAHARRKSAQETPVKTHSNTAIPIQLRLGNRSGPSSPNVLRPSPAGSPKMPESPSSTRRAARPTSWDNSREYKPLYLLEHNRHGAAPDDIDQADLPALPPSEASSRSSPGPGSEAWESTDEYAEGRYAETDRGGPPLSLDTAIPAFVPHDGAGSQETTPKAEIRPEFPPVVDELGAESAEQQTPDPVEAMSKDRSSYLLQSEPSSTKSNRTVDNEAVAQRLHDIASSPSKSGNSRSLADIDEGLMSTGENLSDAREDAAPSTRDLSAHASPAPEPASEGQTADDDIDLSILTGKAKKKAKKAAKKKQALSLDLDAPGTKLETTTDVKDVQSDGPNAVTEPQTEASTIPAESIEKVIFDEPQPPVEPTADAAVVAPEDTEVAATDDGEPKPKSKKKKNKKFVIVEASSPDAGESKPSETEQTDAVIDTASQTPLPAEQPDELAPPAEETTEPDAAVAEAAIDQGTLEVADETTVSALPENSVAQSEEVAAKPVAEAVAEPVVQPAAMDADSGGKKGKKKKKKKAKAAALEPDESAPPEESSSKEIKEDAPLEVSTATEPAVEGESAATPGFQAPTEVAAPPESSAAEGQIEAPEVLPEELEVDSGSKTSKKQKRKEKAAAAAAVAAGIALPTENESAASDKPQPEAELPVADPAAAEADIPTDSKADERKGDSVLATESEQTVVLDATAPADRELAQHSKEDGPVDVADEQELTPTLSKKEKKKRKKALQADSSWIKSGTPEESASPADEAAVSPLADPTREPVPETLDQPAEADVKPEEPEAPAPEQTTVQDDVPAPAEETATKSKKKKKKDKKKALALQLDAPEEGKPIAEKSNNQTAPETRDGIPVTAKLDPEHVDTAAAPGGADETATVVHRVDENEAVVPQGDVDDSEIAEQAPGLERQPSEPLFSQDDQPSNDTTQQETLTQRSRPRWGGYNPEFDYERDFDPQADEGDEYYGEQEEQEAPAVGEGWDIEDEFFSKPTVQPETPTDDLGWDKPRSSTPGSQGTEDEWSTLVTGKKSKKGRKQLANPADTTEEAEPGVETPKKPVDHPLYEAGDEGAQTPRAEYAESETTDAWEEAVTGSARDPTDDTSPDNTSGFVTPAESISGDANPDDKWGGSSSKQSKKSKKNKKAKDPESEKAQEPESMTRPDPNLDAAGEPAFTTSTVVVDSPQSVSEGAAQDLQVAGTLALSDTGIHGDEGNVLSTEEAADLGLASKDNNKKNKKKSVSFDLGESTSTPGDGKECRSSLQDISEDVPAVGVRSHEPMDEVEPPAPADSEAVPAAVQAPDVQQDVAVAEVPATDAQLSEEPAALKKERAAAAAAALAATSTVPSDSESKDNAGIQSEPTAAVPEMSEQSTEPTAIAQDDDEPKSQPENKETSPLQLDESTEEAKPLSEPLATADTSTPVRDATPEEVSSQEVTATTPEDDESWAKGLSNKQKKKLKKERAAAAASAASVEPAEDSSREASAGQSSEPTDIADTPVVTEEAAAVEEPPTPEYSTVVEEPAVEEPTGGESAIVDVPTETEGTESVAEPATIEVIPAPENTASNEDLKSAAKPEPSQLPSAVDVDDDESWAVGLSNKQKKKMKKERAAAAAAASATLEADIGPQDHDNTRAPNVAEADLENIPSTAAAHQDSVTTTLDPEVEDKDSATASDTQPSSNDDSAPLEVDSETKPAGPELDASELEKTQTGIGSAPAETFVDAVAEGTKVPSDEPKAPGEQSQAENQETEEPSRSLDNPAVPDATGRPALETPTAEKKVQEEETPANEDEYAGLSKKQIKKLKKAKEAEAAAVAAASAADATDVEQLVADTDTVVANRPAEEVPTASRPEPSTAPDEAEVRDNDVEPLASEQPAGAEPAAIQGHDEPESAMEKLVSPAQVDNNTAETAAIEDDDTWMAGLSKKEIKRRKKETEKAKALAQEKATDEDPAAAAPVEYATDDATVDAEAAAESAQDVAFTEADAALSVAASESDARPAPSALDLSEEVPKPSDGEALDAAKLETLDEADPSPGDTAAPDVAATVDQTPQDRVRPFTADSTDDWMKGLSKKEIKRRKKEMEKTTAQSKETAEPATITTETSAKEGAEEAAPTGGDTIPSESTTEPEPAVVKTVLEVDDVKAPTAEVEPPETMGESVTASGPEAQESQPSLEEPEYDPSHPISAPAAEEDERWMVGLSKSQIKKRKKAMAEAAKSAAADDSMPEKPEAHPETSLASTKEMDSEAIQQQESTTEMTNANEELVSDTPADMPSQELDEPQSLLSSHDQAPAPSTTDIGANNPTPAANDASERMVSAVDDEPTNTRTEPEAPVKETVTESRVESAPAEDDNWMKGLSKSQIKKRKKAMAEAEAEAEAAANAKGQAQDTAQEPADAGAAAAEQPHETFVEEAKQTDLKQPEDLTSDIPDSGIAESGQVATQAVAPVEVEPSHGETEPTAAAAPAEEAAPMPLDDDSWMIGLSKSQIKKRKKEMEKEAAQREAAADAAADAETVANAAKQSPADASGTEFADVEPSPSVPEEVSADTQSADLAASEKKLSEAAVESLDPAEAVPSGQVDKSETDSPQREQQSTEALNDPKADISNDPPAAVEDDSWMQGLSKSQIKKRKKEMAKAAALAADAQAVTPVELTKESGADQATVEVADTTAPAAEESEMAKEKALQEYSWDANEPSEVTDYPTEKPSGVDLTIGDQPQQKPEDDMSWAVELSNKQKKKKLKEMAAAKAATEEQRNPESASGGKADAPSDLVTVPPPDDNPEADKEASAQMGGASAGEPPERGVEAGPAEAEATPAKNDSPDPEADTSEINVEDDESWVVGLTKKEKRKKAKEMEKARLAAATAPPPNVDDTTTAETTTQATAELSPQAASEKQVEEVVPEVLTKDTSEGEASEAEPVATAPVNELTEGNEAGSAEIVNQICAPATEQSGEAATETQQSTTPIAEGVPPEEDESWAFGLSVKQKKKKLKEMAAARASAQQEATPVADVEPQDMAPDQTTMSKAPAEGADDKADSVKEATETKSSLDLAPEKVPTHGVDSTLDLSPEDEAEAQLAAEEEKEFSVLEAKLAKQKRLVKAADRKRHAALKERVKKRREDTARKEAEQSETTRSAVNADVQAADIEGVHQEPVVKQAADELAGADPADTSLTLLPEAVVDHGHPTVESSADQNAAHAGEPEPTPEPIVEATQALTDKDPAATEAMDKDTVNVLAAPTAYEEEDWSKLSKKERKRREKAKAAAMKEAEAAAAAASVTPAAPEEPEVAPTPQADASEETPAKHEDSSDGSLVPAAPIEEEEKSTREEKAEPAEEKAAIEPTVDADSQQTSALVVENPASDLPPASTEKPLAEAENVGEVDAVSQPHEPKPTPDEDVDESWAVGLTKKQKKKKLKEREKELAEQAAADATRVTLEPLEPAAGPVSASLERSSEGDQVATPINSGLTAAERHEEHQPQQEHAAEQQAGSEGAQSSELPTSAVVEEEENTISDQQGDQMEPVPAAAATSLSGPAAEETMGDENWAAGLSKKEKKRRKKEIEAAQALAPETEVASDQAKGGAKAGQTSSDEVAQADATQEIEASAEPAGTEPTKEVSVVEPAAGIEAPAEETGEADKEDEDWAKGLSSKEKKKRKKELAKAKATTEVSKSTAQEAADQDKKPSEAIEPTMEVGTASESLAQPGVDEPDNVSARPQLPVEITEPEEDTQDNAAIMAGDQPTVIETPQPPVATVSEEVQAEVEPDSKATEDSAQDAIVIEGPATPSFDDNDGDLAGLSKKEKKKRKKAKSKAAATDREPTFETPKEPEPVEEPPAEQAGSAGLVVTEVAADSDVAQLPAAQPAVVEEPVEPIKPVEPTAFEEPTSNQDVDSHAATVMAPRDVTGSAHDDMEDIAGQEPKAQPLSTEGMSKKEIKRRKKEAKALGLPDPFEVPPTATLKPATPVEASEKVPEPGDSKPLVGDGGDTDRPATSAKADTTPAATAEPSPKPAEAATDDRDVWSAQVSYELPKEDEKTTEKKAADVGHNTTDVPKTLIGESPVPVEMGSADTELEEALEYMATKEEEEEEGKRDEKGSSVKKSKKDKKKAKKLAQAAASVKPSGGEATEEPAEQTGNLPEATETTHQDGAIPSLADATSEARDLTQGDGHAAEDVRHEDTPVAESSSPQVEDVTSTTLLAHPETEVDTQDVEEPVDRVPESVTAMELDQPGPTVLTGKAEDATPASPIAENNKDKKRMSAQEMLEESVQTSTPSEEPLPVPTGPEALEGIPQSGQADLRQQPKDDKVDRDTVMTPGAESPASDRTQTLPVTEDEVMMLGITGSTEDIHVKDSARHGPSKDDDVKMQEVTANPSPRLQDIEASAEPVPTSKEATAPQDSAETSGGESLTMAAAGAALTATAASFKSTSGKKEKKTEKKEKVVDEKEDKVLRAVDEKPEPKEEKEARALTEPVEAPGSTEVVESDQGPRSEALLDVETTEGNESLLTPRGESLSGSEGGWKETPRQGAPLDDEEVEESPVVGRGEMITASRSPPSLLRFPSDVEVPTSGLLQEDTQASALVGPLNSDCGGSRLSPARSLPAVEEVPEPEPEPSYASRELQPAGTDAELDISPAAGAPRLHQRRSRARLAAEGQEQQRRRDEPEVRAAKTPTNRKVGTAFGTPVLQEPVALELTPEPEKRRSTRKAVVQQCEPSSPAAALTPATTGQPRTLRESPSIGRTRGLRDTPTLPKPRELIESPSFVRPRELRESPSLRSSKSKGYGDLREAAAMPPTGTAPRVSREIRESPSLRSVRSRNYGELSQAAGAGPGPAANSSRSVSDHSSTSRKPQPQDSHGGATVGPQPQARRSLSNTSLVRKHTPEPLKLRPESPGMGRGSGSSTPQLPPRNTPTPPLRRVDKRMSGDLRALRQQNTPTPVANEGRVRQKDMTDVYDGFGEGRIGSPRSPTRPHSMRRRQSMQVLELESRVDQLLAENRMLSEARSHAEQNLTQAQRAATALSDRDSEIESLKASLQFLQNEVTRLTEVNDGLTSANAELAKQDHGRYKDLESRHASVTRELTEARGAHNTFQQSLSDKDAEIAELRAQLEDAKEQIREMQRKILESKAADGDFLNIRDEDHFDNRCQQLCSHVQQWVLRFSKFSDMRACRLTSEINDEKTIDRLDNAVLDGSDVDRYLADRVKRRDIFMSMTMNMIWEFVFTRYLFGMDREQRQKLKSLEKNLTEVGPPHAVRQWRAVTLTLLAKRDNFKQQKDQDTEAVVQAIFQTLCKILPPPGNLESQIQTQLRRVLREAVDLSIEMRTQKAEYMMLPPLQPEYDSEGELAATVQFNASMMNERSGKNTSSNEDLEAEGAVVRVVLFPLVVKRGGDDGVGDEEIVVCPAQVVVATPKGRRGYAASSDAGGASLLGGRSHISVVTENMGE</sequence>
<feature type="compositionally biased region" description="Basic and acidic residues" evidence="1">
    <location>
        <begin position="4277"/>
        <end position="4289"/>
    </location>
</feature>
<feature type="region of interest" description="Disordered" evidence="1">
    <location>
        <begin position="1733"/>
        <end position="2987"/>
    </location>
</feature>
<feature type="compositionally biased region" description="Basic and acidic residues" evidence="1">
    <location>
        <begin position="887"/>
        <end position="915"/>
    </location>
</feature>
<feature type="region of interest" description="Disordered" evidence="1">
    <location>
        <begin position="234"/>
        <end position="272"/>
    </location>
</feature>
<feature type="compositionally biased region" description="Basic and acidic residues" evidence="1">
    <location>
        <begin position="583"/>
        <end position="716"/>
    </location>
</feature>
<feature type="compositionally biased region" description="Acidic residues" evidence="1">
    <location>
        <begin position="2880"/>
        <end position="2889"/>
    </location>
</feature>
<feature type="compositionally biased region" description="Polar residues" evidence="1">
    <location>
        <begin position="6627"/>
        <end position="6636"/>
    </location>
</feature>
<feature type="compositionally biased region" description="Basic and acidic residues" evidence="1">
    <location>
        <begin position="538"/>
        <end position="559"/>
    </location>
</feature>
<feature type="compositionally biased region" description="Basic and acidic residues" evidence="1">
    <location>
        <begin position="1128"/>
        <end position="1141"/>
    </location>
</feature>
<feature type="compositionally biased region" description="Basic and acidic residues" evidence="1">
    <location>
        <begin position="1503"/>
        <end position="1518"/>
    </location>
</feature>
<dbReference type="OrthoDB" id="5365701at2759"/>
<feature type="compositionally biased region" description="Basic and acidic residues" evidence="1">
    <location>
        <begin position="5924"/>
        <end position="5945"/>
    </location>
</feature>
<feature type="compositionally biased region" description="Low complexity" evidence="1">
    <location>
        <begin position="2551"/>
        <end position="2565"/>
    </location>
</feature>
<feature type="compositionally biased region" description="Polar residues" evidence="1">
    <location>
        <begin position="32"/>
        <end position="52"/>
    </location>
</feature>
<feature type="compositionally biased region" description="Low complexity" evidence="1">
    <location>
        <begin position="1150"/>
        <end position="1163"/>
    </location>
</feature>
<feature type="compositionally biased region" description="Basic and acidic residues" evidence="1">
    <location>
        <begin position="2472"/>
        <end position="2482"/>
    </location>
</feature>
<keyword evidence="3" id="KW-1185">Reference proteome</keyword>
<feature type="compositionally biased region" description="Basic and acidic residues" evidence="1">
    <location>
        <begin position="4886"/>
        <end position="4904"/>
    </location>
</feature>
<feature type="compositionally biased region" description="Low complexity" evidence="1">
    <location>
        <begin position="6475"/>
        <end position="6487"/>
    </location>
</feature>
<feature type="compositionally biased region" description="Basic and acidic residues" evidence="1">
    <location>
        <begin position="864"/>
        <end position="880"/>
    </location>
</feature>
<accession>A0A9Q0BH44</accession>
<feature type="compositionally biased region" description="Low complexity" evidence="1">
    <location>
        <begin position="2251"/>
        <end position="2270"/>
    </location>
</feature>
<feature type="compositionally biased region" description="Acidic residues" evidence="1">
    <location>
        <begin position="2759"/>
        <end position="2775"/>
    </location>
</feature>
<feature type="compositionally biased region" description="Polar residues" evidence="1">
    <location>
        <begin position="4034"/>
        <end position="4048"/>
    </location>
</feature>
<dbReference type="PANTHER" id="PTHR40641:SF2">
    <property type="entry name" value="INVOLUCRIN REPEAT PROTEIN"/>
    <property type="match status" value="1"/>
</dbReference>
<organism evidence="2 3">
    <name type="scientific">Emericellopsis cladophorae</name>
    <dbReference type="NCBI Taxonomy" id="2686198"/>
    <lineage>
        <taxon>Eukaryota</taxon>
        <taxon>Fungi</taxon>
        <taxon>Dikarya</taxon>
        <taxon>Ascomycota</taxon>
        <taxon>Pezizomycotina</taxon>
        <taxon>Sordariomycetes</taxon>
        <taxon>Hypocreomycetidae</taxon>
        <taxon>Hypocreales</taxon>
        <taxon>Bionectriaceae</taxon>
        <taxon>Emericellopsis</taxon>
    </lineage>
</organism>
<feature type="compositionally biased region" description="Polar residues" evidence="1">
    <location>
        <begin position="2722"/>
        <end position="2739"/>
    </location>
</feature>
<feature type="compositionally biased region" description="Acidic residues" evidence="1">
    <location>
        <begin position="4602"/>
        <end position="4618"/>
    </location>
</feature>
<feature type="compositionally biased region" description="Low complexity" evidence="1">
    <location>
        <begin position="201"/>
        <end position="216"/>
    </location>
</feature>
<feature type="compositionally biased region" description="Basic residues" evidence="1">
    <location>
        <begin position="5024"/>
        <end position="5034"/>
    </location>
</feature>
<feature type="compositionally biased region" description="Basic and acidic residues" evidence="1">
    <location>
        <begin position="4994"/>
        <end position="5006"/>
    </location>
</feature>
<feature type="compositionally biased region" description="Basic and acidic residues" evidence="1">
    <location>
        <begin position="5734"/>
        <end position="5743"/>
    </location>
</feature>
<feature type="compositionally biased region" description="Basic and acidic residues" evidence="1">
    <location>
        <begin position="1429"/>
        <end position="1441"/>
    </location>
</feature>
<feature type="compositionally biased region" description="Low complexity" evidence="1">
    <location>
        <begin position="5295"/>
        <end position="5307"/>
    </location>
</feature>
<feature type="compositionally biased region" description="Acidic residues" evidence="1">
    <location>
        <begin position="5399"/>
        <end position="5412"/>
    </location>
</feature>
<feature type="compositionally biased region" description="Basic and acidic residues" evidence="1">
    <location>
        <begin position="5097"/>
        <end position="5112"/>
    </location>
</feature>
<feature type="compositionally biased region" description="Polar residues" evidence="1">
    <location>
        <begin position="3465"/>
        <end position="3477"/>
    </location>
</feature>
<feature type="region of interest" description="Disordered" evidence="1">
    <location>
        <begin position="3025"/>
        <end position="3600"/>
    </location>
</feature>
<feature type="compositionally biased region" description="Basic residues" evidence="1">
    <location>
        <begin position="2615"/>
        <end position="2627"/>
    </location>
</feature>
<feature type="compositionally biased region" description="Polar residues" evidence="1">
    <location>
        <begin position="6160"/>
        <end position="6170"/>
    </location>
</feature>
<reference evidence="2" key="1">
    <citation type="journal article" date="2021" name="J Fungi (Basel)">
        <title>Genomic and Metabolomic Analyses of the Marine Fungus Emericellopsis cladophorae: Insights into Saltwater Adaptability Mechanisms and Its Biosynthetic Potential.</title>
        <authorList>
            <person name="Goncalves M.F.M."/>
            <person name="Hilario S."/>
            <person name="Van de Peer Y."/>
            <person name="Esteves A.C."/>
            <person name="Alves A."/>
        </authorList>
    </citation>
    <scope>NUCLEOTIDE SEQUENCE</scope>
    <source>
        <strain evidence="2">MUM 19.33</strain>
    </source>
</reference>
<feature type="compositionally biased region" description="Acidic residues" evidence="1">
    <location>
        <begin position="2187"/>
        <end position="2196"/>
    </location>
</feature>
<feature type="region of interest" description="Disordered" evidence="1">
    <location>
        <begin position="1"/>
        <end position="128"/>
    </location>
</feature>
<feature type="compositionally biased region" description="Low complexity" evidence="1">
    <location>
        <begin position="4176"/>
        <end position="4188"/>
    </location>
</feature>
<feature type="region of interest" description="Disordered" evidence="1">
    <location>
        <begin position="328"/>
        <end position="403"/>
    </location>
</feature>
<feature type="compositionally biased region" description="Low complexity" evidence="1">
    <location>
        <begin position="565"/>
        <end position="579"/>
    </location>
</feature>
<dbReference type="RefSeq" id="XP_051366543.1">
    <property type="nucleotide sequence ID" value="XM_051502914.1"/>
</dbReference>
<feature type="compositionally biased region" description="Low complexity" evidence="1">
    <location>
        <begin position="2383"/>
        <end position="2397"/>
    </location>
</feature>
<feature type="compositionally biased region" description="Basic and acidic residues" evidence="1">
    <location>
        <begin position="4189"/>
        <end position="4207"/>
    </location>
</feature>
<feature type="compositionally biased region" description="Basic and acidic residues" evidence="1">
    <location>
        <begin position="2945"/>
        <end position="2960"/>
    </location>
</feature>
<feature type="compositionally biased region" description="Basic and acidic residues" evidence="1">
    <location>
        <begin position="6110"/>
        <end position="6130"/>
    </location>
</feature>
<feature type="compositionally biased region" description="Basic residues" evidence="1">
    <location>
        <begin position="2105"/>
        <end position="2118"/>
    </location>
</feature>
<feature type="region of interest" description="Disordered" evidence="1">
    <location>
        <begin position="189"/>
        <end position="216"/>
    </location>
</feature>
<feature type="compositionally biased region" description="Basic and acidic residues" evidence="1">
    <location>
        <begin position="1168"/>
        <end position="1181"/>
    </location>
</feature>
<feature type="compositionally biased region" description="Basic and acidic residues" evidence="1">
    <location>
        <begin position="1025"/>
        <end position="1045"/>
    </location>
</feature>
<feature type="compositionally biased region" description="Low complexity" evidence="1">
    <location>
        <begin position="5045"/>
        <end position="5066"/>
    </location>
</feature>
<feature type="compositionally biased region" description="Basic and acidic residues" evidence="1">
    <location>
        <begin position="116"/>
        <end position="125"/>
    </location>
</feature>
<feature type="compositionally biased region" description="Basic and acidic residues" evidence="1">
    <location>
        <begin position="4809"/>
        <end position="4821"/>
    </location>
</feature>
<feature type="compositionally biased region" description="Polar residues" evidence="1">
    <location>
        <begin position="3945"/>
        <end position="3960"/>
    </location>
</feature>